<organism evidence="7 8">
    <name type="scientific">Triplophysa rosa</name>
    <name type="common">Cave loach</name>
    <dbReference type="NCBI Taxonomy" id="992332"/>
    <lineage>
        <taxon>Eukaryota</taxon>
        <taxon>Metazoa</taxon>
        <taxon>Chordata</taxon>
        <taxon>Craniata</taxon>
        <taxon>Vertebrata</taxon>
        <taxon>Euteleostomi</taxon>
        <taxon>Actinopterygii</taxon>
        <taxon>Neopterygii</taxon>
        <taxon>Teleostei</taxon>
        <taxon>Ostariophysi</taxon>
        <taxon>Cypriniformes</taxon>
        <taxon>Nemacheilidae</taxon>
        <taxon>Triplophysa</taxon>
    </lineage>
</organism>
<name>A0A9W8C2S7_TRIRA</name>
<evidence type="ECO:0000256" key="6">
    <source>
        <dbReference type="RuleBase" id="RU361218"/>
    </source>
</evidence>
<evidence type="ECO:0000313" key="7">
    <source>
        <dbReference type="EMBL" id="KAI7806441.1"/>
    </source>
</evidence>
<gene>
    <name evidence="7" type="ORF">IRJ41_006033</name>
</gene>
<dbReference type="AlphaFoldDB" id="A0A9W8C2S7"/>
<dbReference type="OrthoDB" id="5982705at2759"/>
<dbReference type="EMBL" id="JAFHDT010000008">
    <property type="protein sequence ID" value="KAI7806441.1"/>
    <property type="molecule type" value="Genomic_DNA"/>
</dbReference>
<feature type="transmembrane region" description="Helical" evidence="6">
    <location>
        <begin position="226"/>
        <end position="247"/>
    </location>
</feature>
<sequence length="250" mass="28016">MASGGLACLMFTLVALNILAAAASLALFAVAIWVVVDGYKLYAISAVSGKDDIFAAAWIAIFTGFAFFLTCLFGIFAAVKRSRRLMLVYLIVMFIIFIFECASAITAATNRDYLVGNSNLVKKQMLQYYTDDSSKGNQITDTWNRVMQEVKCCGADGPADWITFDSTYKTKFPNSFSWPPNCCEKLSNSEVKDPISCRDGGITLFKKGCFQHIEWVLSHYTWAVNWYGFAVLMLVFFMLLLAMVYYIQLD</sequence>
<evidence type="ECO:0000313" key="8">
    <source>
        <dbReference type="Proteomes" id="UP001059041"/>
    </source>
</evidence>
<accession>A0A9W8C2S7</accession>
<feature type="transmembrane region" description="Helical" evidence="6">
    <location>
        <begin position="55"/>
        <end position="79"/>
    </location>
</feature>
<comment type="similarity">
    <text evidence="2 6">Belongs to the tetraspanin (TM4SF) family.</text>
</comment>
<keyword evidence="8" id="KW-1185">Reference proteome</keyword>
<keyword evidence="5 6" id="KW-0472">Membrane</keyword>
<dbReference type="PANTHER" id="PTHR19282">
    <property type="entry name" value="TETRASPANIN"/>
    <property type="match status" value="1"/>
</dbReference>
<reference evidence="7" key="1">
    <citation type="submission" date="2021-02" db="EMBL/GenBank/DDBJ databases">
        <title>Comparative genomics reveals that relaxation of natural selection precedes convergent phenotypic evolution of cavefish.</title>
        <authorList>
            <person name="Peng Z."/>
        </authorList>
    </citation>
    <scope>NUCLEOTIDE SEQUENCE</scope>
    <source>
        <tissue evidence="7">Muscle</tissue>
    </source>
</reference>
<keyword evidence="4 6" id="KW-1133">Transmembrane helix</keyword>
<evidence type="ECO:0000256" key="5">
    <source>
        <dbReference type="ARBA" id="ARBA00023136"/>
    </source>
</evidence>
<dbReference type="Gene3D" id="1.10.1450.10">
    <property type="entry name" value="Tetraspanin"/>
    <property type="match status" value="1"/>
</dbReference>
<dbReference type="InterPro" id="IPR018499">
    <property type="entry name" value="Tetraspanin/Peripherin"/>
</dbReference>
<dbReference type="Pfam" id="PF00335">
    <property type="entry name" value="Tetraspanin"/>
    <property type="match status" value="1"/>
</dbReference>
<evidence type="ECO:0000256" key="3">
    <source>
        <dbReference type="ARBA" id="ARBA00022692"/>
    </source>
</evidence>
<evidence type="ECO:0000256" key="1">
    <source>
        <dbReference type="ARBA" id="ARBA00004141"/>
    </source>
</evidence>
<dbReference type="GO" id="GO:0005886">
    <property type="term" value="C:plasma membrane"/>
    <property type="evidence" value="ECO:0007669"/>
    <property type="project" value="TreeGrafter"/>
</dbReference>
<dbReference type="InterPro" id="IPR000301">
    <property type="entry name" value="Tetraspanin_animals"/>
</dbReference>
<dbReference type="PIRSF" id="PIRSF002419">
    <property type="entry name" value="Tetraspanin"/>
    <property type="match status" value="1"/>
</dbReference>
<dbReference type="Proteomes" id="UP001059041">
    <property type="component" value="Linkage Group LG8"/>
</dbReference>
<dbReference type="PRINTS" id="PR00259">
    <property type="entry name" value="TMFOUR"/>
</dbReference>
<evidence type="ECO:0000256" key="4">
    <source>
        <dbReference type="ARBA" id="ARBA00022989"/>
    </source>
</evidence>
<evidence type="ECO:0000256" key="2">
    <source>
        <dbReference type="ARBA" id="ARBA00006840"/>
    </source>
</evidence>
<dbReference type="PANTHER" id="PTHR19282:SF25">
    <property type="entry name" value="UROPLAKIN-1A"/>
    <property type="match status" value="1"/>
</dbReference>
<dbReference type="InterPro" id="IPR008952">
    <property type="entry name" value="Tetraspanin_EC2_sf"/>
</dbReference>
<comment type="subcellular location">
    <subcellularLocation>
        <location evidence="1 6">Membrane</location>
        <topology evidence="1 6">Multi-pass membrane protein</topology>
    </subcellularLocation>
</comment>
<keyword evidence="3 6" id="KW-0812">Transmembrane</keyword>
<dbReference type="CDD" id="cd03156">
    <property type="entry name" value="uroplakin_I_like_LEL"/>
    <property type="match status" value="1"/>
</dbReference>
<proteinExistence type="inferred from homology"/>
<comment type="caution">
    <text evidence="7">The sequence shown here is derived from an EMBL/GenBank/DDBJ whole genome shotgun (WGS) entry which is preliminary data.</text>
</comment>
<dbReference type="SUPFAM" id="SSF48652">
    <property type="entry name" value="Tetraspanin"/>
    <property type="match status" value="1"/>
</dbReference>
<feature type="transmembrane region" description="Helical" evidence="6">
    <location>
        <begin position="86"/>
        <end position="108"/>
    </location>
</feature>
<feature type="transmembrane region" description="Helical" evidence="6">
    <location>
        <begin position="7"/>
        <end position="35"/>
    </location>
</feature>
<protein>
    <recommendedName>
        <fullName evidence="6">Tetraspanin</fullName>
    </recommendedName>
</protein>